<sequence>MNNKSELEKILTVGINGAPEFKYEEKILYLGEFRERVIRLLTKKQVEDPIVYPEIIESLNDKRVSKIVINGDINSRFSQKYEKLALKSGRRYTVVNNPDFKGETGLIVVSNNAVHIKNISVIDREVRLKNMGLSESLINAAGNKVCSNCLEKIVNANPNEAKNYKSLSLLSRVLGEHCKACGR</sequence>
<evidence type="ECO:0000313" key="2">
    <source>
        <dbReference type="Proteomes" id="UP000440004"/>
    </source>
</evidence>
<dbReference type="SUPFAM" id="SSF160515">
    <property type="entry name" value="YueI-like"/>
    <property type="match status" value="1"/>
</dbReference>
<dbReference type="Gene3D" id="3.30.1330.30">
    <property type="match status" value="1"/>
</dbReference>
<dbReference type="AlphaFoldDB" id="A0A6A7K9M4"/>
<reference evidence="1 2" key="1">
    <citation type="submission" date="2019-10" db="EMBL/GenBank/DDBJ databases">
        <title>Alkalibaculum tamaniensis sp.nov., a new alkaliphilic acetogen, isolated on methoxylated aromatics from a mud volcano.</title>
        <authorList>
            <person name="Khomyakova M.A."/>
            <person name="Merkel A.Y."/>
            <person name="Bonch-Osmolovskaya E.A."/>
            <person name="Slobodkin A.I."/>
        </authorList>
    </citation>
    <scope>NUCLEOTIDE SEQUENCE [LARGE SCALE GENOMIC DNA]</scope>
    <source>
        <strain evidence="1 2">M08DMB</strain>
    </source>
</reference>
<dbReference type="Pfam" id="PF07997">
    <property type="entry name" value="DUF1694"/>
    <property type="match status" value="1"/>
</dbReference>
<keyword evidence="2" id="KW-1185">Reference proteome</keyword>
<comment type="caution">
    <text evidence="1">The sequence shown here is derived from an EMBL/GenBank/DDBJ whole genome shotgun (WGS) entry which is preliminary data.</text>
</comment>
<dbReference type="InterPro" id="IPR029064">
    <property type="entry name" value="Ribosomal_eL30-like_sf"/>
</dbReference>
<organism evidence="1 2">
    <name type="scientific">Alkalibaculum sporogenes</name>
    <dbReference type="NCBI Taxonomy" id="2655001"/>
    <lineage>
        <taxon>Bacteria</taxon>
        <taxon>Bacillati</taxon>
        <taxon>Bacillota</taxon>
        <taxon>Clostridia</taxon>
        <taxon>Eubacteriales</taxon>
        <taxon>Eubacteriaceae</taxon>
        <taxon>Alkalibaculum</taxon>
    </lineage>
</organism>
<dbReference type="InterPro" id="IPR012543">
    <property type="entry name" value="DUF1694"/>
</dbReference>
<protein>
    <submittedName>
        <fullName evidence="1">DUF1694 domain-containing protein</fullName>
    </submittedName>
</protein>
<dbReference type="EMBL" id="WHNX01000013">
    <property type="protein sequence ID" value="MPW26096.1"/>
    <property type="molecule type" value="Genomic_DNA"/>
</dbReference>
<proteinExistence type="predicted"/>
<dbReference type="RefSeq" id="WP_152804254.1">
    <property type="nucleotide sequence ID" value="NZ_WHNX01000013.1"/>
</dbReference>
<gene>
    <name evidence="1" type="ORF">GC105_09860</name>
</gene>
<name>A0A6A7K9M4_9FIRM</name>
<evidence type="ECO:0000313" key="1">
    <source>
        <dbReference type="EMBL" id="MPW26096.1"/>
    </source>
</evidence>
<accession>A0A6A7K9M4</accession>
<dbReference type="Proteomes" id="UP000440004">
    <property type="component" value="Unassembled WGS sequence"/>
</dbReference>